<proteinExistence type="predicted"/>
<dbReference type="Proteomes" id="UP000029120">
    <property type="component" value="Chromosome 7"/>
</dbReference>
<evidence type="ECO:0000313" key="1">
    <source>
        <dbReference type="EMBL" id="KFK30172.1"/>
    </source>
</evidence>
<reference evidence="2" key="1">
    <citation type="journal article" date="2015" name="Nat. Plants">
        <title>Genome expansion of Arabis alpina linked with retrotransposition and reduced symmetric DNA methylation.</title>
        <authorList>
            <person name="Willing E.M."/>
            <person name="Rawat V."/>
            <person name="Mandakova T."/>
            <person name="Maumus F."/>
            <person name="James G.V."/>
            <person name="Nordstroem K.J."/>
            <person name="Becker C."/>
            <person name="Warthmann N."/>
            <person name="Chica C."/>
            <person name="Szarzynska B."/>
            <person name="Zytnicki M."/>
            <person name="Albani M.C."/>
            <person name="Kiefer C."/>
            <person name="Bergonzi S."/>
            <person name="Castaings L."/>
            <person name="Mateos J.L."/>
            <person name="Berns M.C."/>
            <person name="Bujdoso N."/>
            <person name="Piofczyk T."/>
            <person name="de Lorenzo L."/>
            <person name="Barrero-Sicilia C."/>
            <person name="Mateos I."/>
            <person name="Piednoel M."/>
            <person name="Hagmann J."/>
            <person name="Chen-Min-Tao R."/>
            <person name="Iglesias-Fernandez R."/>
            <person name="Schuster S.C."/>
            <person name="Alonso-Blanco C."/>
            <person name="Roudier F."/>
            <person name="Carbonero P."/>
            <person name="Paz-Ares J."/>
            <person name="Davis S.J."/>
            <person name="Pecinka A."/>
            <person name="Quesneville H."/>
            <person name="Colot V."/>
            <person name="Lysak M.A."/>
            <person name="Weigel D."/>
            <person name="Coupland G."/>
            <person name="Schneeberger K."/>
        </authorList>
    </citation>
    <scope>NUCLEOTIDE SEQUENCE [LARGE SCALE GENOMIC DNA]</scope>
    <source>
        <strain evidence="2">cv. Pajares</strain>
    </source>
</reference>
<accession>A0A087GJX0</accession>
<protein>
    <submittedName>
        <fullName evidence="1">Uncharacterized protein</fullName>
    </submittedName>
</protein>
<gene>
    <name evidence="1" type="ordered locus">AALP_Aa7g227100</name>
</gene>
<name>A0A087GJX0_ARAAL</name>
<evidence type="ECO:0000313" key="2">
    <source>
        <dbReference type="Proteomes" id="UP000029120"/>
    </source>
</evidence>
<organism evidence="1 2">
    <name type="scientific">Arabis alpina</name>
    <name type="common">Alpine rock-cress</name>
    <dbReference type="NCBI Taxonomy" id="50452"/>
    <lineage>
        <taxon>Eukaryota</taxon>
        <taxon>Viridiplantae</taxon>
        <taxon>Streptophyta</taxon>
        <taxon>Embryophyta</taxon>
        <taxon>Tracheophyta</taxon>
        <taxon>Spermatophyta</taxon>
        <taxon>Magnoliopsida</taxon>
        <taxon>eudicotyledons</taxon>
        <taxon>Gunneridae</taxon>
        <taxon>Pentapetalae</taxon>
        <taxon>rosids</taxon>
        <taxon>malvids</taxon>
        <taxon>Brassicales</taxon>
        <taxon>Brassicaceae</taxon>
        <taxon>Arabideae</taxon>
        <taxon>Arabis</taxon>
    </lineage>
</organism>
<dbReference type="Gramene" id="KFK30172">
    <property type="protein sequence ID" value="KFK30172"/>
    <property type="gene ID" value="AALP_AA7G227100"/>
</dbReference>
<sequence>MRYESVNHSFGDNISEISIKLVWSFKRLILWVCLQRRRVIRQRLSDVDGEKNETIMKQGVFLVNCQ</sequence>
<dbReference type="EMBL" id="CM002875">
    <property type="protein sequence ID" value="KFK30172.1"/>
    <property type="molecule type" value="Genomic_DNA"/>
</dbReference>
<keyword evidence="2" id="KW-1185">Reference proteome</keyword>
<dbReference type="AlphaFoldDB" id="A0A087GJX0"/>